<dbReference type="PANTHER" id="PTHR37418:SF1">
    <property type="entry name" value="3-KETO-5-AMINOHEXANOATE CLEAVAGE PROTEIN"/>
    <property type="match status" value="1"/>
</dbReference>
<accession>A0A934N6Z7</accession>
<dbReference type="RefSeq" id="WP_338200816.1">
    <property type="nucleotide sequence ID" value="NZ_JAEKNR010000093.1"/>
</dbReference>
<dbReference type="Proteomes" id="UP000612893">
    <property type="component" value="Unassembled WGS sequence"/>
</dbReference>
<dbReference type="Pfam" id="PF05853">
    <property type="entry name" value="BKACE"/>
    <property type="match status" value="1"/>
</dbReference>
<dbReference type="Gene3D" id="3.20.20.70">
    <property type="entry name" value="Aldolase class I"/>
    <property type="match status" value="1"/>
</dbReference>
<organism evidence="1 2">
    <name type="scientific">Candidatus Nephthysia bennettiae</name>
    <dbReference type="NCBI Taxonomy" id="3127016"/>
    <lineage>
        <taxon>Bacteria</taxon>
        <taxon>Bacillati</taxon>
        <taxon>Candidatus Dormiibacterota</taxon>
        <taxon>Candidatus Dormibacteria</taxon>
        <taxon>Candidatus Dormibacterales</taxon>
        <taxon>Candidatus Dormibacteraceae</taxon>
        <taxon>Candidatus Nephthysia</taxon>
    </lineage>
</organism>
<dbReference type="EMBL" id="JAEKNR010000093">
    <property type="protein sequence ID" value="MBJ7598086.1"/>
    <property type="molecule type" value="Genomic_DNA"/>
</dbReference>
<reference evidence="1" key="1">
    <citation type="submission" date="2020-10" db="EMBL/GenBank/DDBJ databases">
        <title>Ca. Dormibacterota MAGs.</title>
        <authorList>
            <person name="Montgomery K."/>
        </authorList>
    </citation>
    <scope>NUCLEOTIDE SEQUENCE [LARGE SCALE GENOMIC DNA]</scope>
    <source>
        <strain evidence="1">SC8812_S17_10</strain>
    </source>
</reference>
<protein>
    <submittedName>
        <fullName evidence="1">3-keto-5-aminohexanoate cleavage protein</fullName>
    </submittedName>
</protein>
<sequence>MIVQACLNGSRQPGDHPALPLTPAELARDAVQVARAGVTELHVHPRGPDGTETLEASACDAAFLAIHEACPGMPVGVSSAAWIEPDPGLRETRIGSWTEWPDFVSVNFAEPGATDLCRLLQRLGVGIEAGIWTVADAEALLASGFARHVVRVLVEPQEVDPVDAETTADRISSVLDRADVRARVFHGYGMATWRVIEYALEGAWDVRVGLEDTLVMPDGSPAGGNLDLVQAVVRMAAHRHLR</sequence>
<comment type="caution">
    <text evidence="1">The sequence shown here is derived from an EMBL/GenBank/DDBJ whole genome shotgun (WGS) entry which is preliminary data.</text>
</comment>
<gene>
    <name evidence="1" type="ORF">JF922_08365</name>
</gene>
<dbReference type="AlphaFoldDB" id="A0A934N6Z7"/>
<proteinExistence type="predicted"/>
<dbReference type="PANTHER" id="PTHR37418">
    <property type="entry name" value="3-KETO-5-AMINOHEXANOATE CLEAVAGE ENZYME-RELATED"/>
    <property type="match status" value="1"/>
</dbReference>
<keyword evidence="2" id="KW-1185">Reference proteome</keyword>
<name>A0A934N6Z7_9BACT</name>
<dbReference type="InterPro" id="IPR013785">
    <property type="entry name" value="Aldolase_TIM"/>
</dbReference>
<evidence type="ECO:0000313" key="1">
    <source>
        <dbReference type="EMBL" id="MBJ7598086.1"/>
    </source>
</evidence>
<dbReference type="InterPro" id="IPR008567">
    <property type="entry name" value="BKACE"/>
</dbReference>
<evidence type="ECO:0000313" key="2">
    <source>
        <dbReference type="Proteomes" id="UP000612893"/>
    </source>
</evidence>